<accession>A0ABV0V8Y9</accession>
<organism evidence="2 3">
    <name type="scientific">Ilyodon furcidens</name>
    <name type="common">goldbreast splitfin</name>
    <dbReference type="NCBI Taxonomy" id="33524"/>
    <lineage>
        <taxon>Eukaryota</taxon>
        <taxon>Metazoa</taxon>
        <taxon>Chordata</taxon>
        <taxon>Craniata</taxon>
        <taxon>Vertebrata</taxon>
        <taxon>Euteleostomi</taxon>
        <taxon>Actinopterygii</taxon>
        <taxon>Neopterygii</taxon>
        <taxon>Teleostei</taxon>
        <taxon>Neoteleostei</taxon>
        <taxon>Acanthomorphata</taxon>
        <taxon>Ovalentaria</taxon>
        <taxon>Atherinomorphae</taxon>
        <taxon>Cyprinodontiformes</taxon>
        <taxon>Goodeidae</taxon>
        <taxon>Ilyodon</taxon>
    </lineage>
</organism>
<gene>
    <name evidence="2" type="ORF">ILYODFUR_023499</name>
</gene>
<keyword evidence="3" id="KW-1185">Reference proteome</keyword>
<evidence type="ECO:0000313" key="3">
    <source>
        <dbReference type="Proteomes" id="UP001482620"/>
    </source>
</evidence>
<dbReference type="Proteomes" id="UP001482620">
    <property type="component" value="Unassembled WGS sequence"/>
</dbReference>
<dbReference type="EMBL" id="JAHRIQ010095379">
    <property type="protein sequence ID" value="MEQ2252607.1"/>
    <property type="molecule type" value="Genomic_DNA"/>
</dbReference>
<evidence type="ECO:0000313" key="2">
    <source>
        <dbReference type="EMBL" id="MEQ2252607.1"/>
    </source>
</evidence>
<evidence type="ECO:0000256" key="1">
    <source>
        <dbReference type="SAM" id="MobiDB-lite"/>
    </source>
</evidence>
<sequence length="105" mass="11408">MNIVHLRPVPPPSSAESQKCPADHRFIQKAAFRGSLQGLIKSKDSEPSGSKSIYVAANLEGRKGLCNKAPDRSSLGAVRITARRQINRSTNYLACKINTCSKSIL</sequence>
<proteinExistence type="predicted"/>
<reference evidence="2 3" key="1">
    <citation type="submission" date="2021-06" db="EMBL/GenBank/DDBJ databases">
        <authorList>
            <person name="Palmer J.M."/>
        </authorList>
    </citation>
    <scope>NUCLEOTIDE SEQUENCE [LARGE SCALE GENOMIC DNA]</scope>
    <source>
        <strain evidence="3">if_2019</strain>
        <tissue evidence="2">Muscle</tissue>
    </source>
</reference>
<protein>
    <submittedName>
        <fullName evidence="2">Uncharacterized protein</fullName>
    </submittedName>
</protein>
<name>A0ABV0V8Y9_9TELE</name>
<comment type="caution">
    <text evidence="2">The sequence shown here is derived from an EMBL/GenBank/DDBJ whole genome shotgun (WGS) entry which is preliminary data.</text>
</comment>
<feature type="region of interest" description="Disordered" evidence="1">
    <location>
        <begin position="1"/>
        <end position="20"/>
    </location>
</feature>